<organism evidence="1 2">
    <name type="scientific">Pseudoalteromonas viridis</name>
    <dbReference type="NCBI Taxonomy" id="339617"/>
    <lineage>
        <taxon>Bacteria</taxon>
        <taxon>Pseudomonadati</taxon>
        <taxon>Pseudomonadota</taxon>
        <taxon>Gammaproteobacteria</taxon>
        <taxon>Alteromonadales</taxon>
        <taxon>Pseudoalteromonadaceae</taxon>
        <taxon>Pseudoalteromonas</taxon>
    </lineage>
</organism>
<sequence length="199" mass="22567">MELATTAGKIALRASLGQAVKHFREKRFERLISGLENGDIKLGDRELESDQFIACFLKTNEAIEKSAAQAKVDFLIKLFVSGIKENIIVEKPDYYSELVTIFSELSYREIEVLYLIGDTLPYDGESRDNSKVGEQNETAAKLLALKYNVSEEYAFAMISRLQRTGLVIGSNVLGRWPYVRLTQLYKDIRSFLHFQALGN</sequence>
<dbReference type="Proteomes" id="UP000665025">
    <property type="component" value="Chromosome 1"/>
</dbReference>
<proteinExistence type="predicted"/>
<protein>
    <submittedName>
        <fullName evidence="1">Uncharacterized protein</fullName>
    </submittedName>
</protein>
<evidence type="ECO:0000313" key="2">
    <source>
        <dbReference type="Proteomes" id="UP000665025"/>
    </source>
</evidence>
<dbReference type="RefSeq" id="WP_209051195.1">
    <property type="nucleotide sequence ID" value="NZ_CP072425.1"/>
</dbReference>
<keyword evidence="2" id="KW-1185">Reference proteome</keyword>
<gene>
    <name evidence="1" type="ORF">J5X90_10470</name>
</gene>
<evidence type="ECO:0000313" key="1">
    <source>
        <dbReference type="EMBL" id="QTL34003.1"/>
    </source>
</evidence>
<name>A0ABX7UZE5_9GAMM</name>
<dbReference type="EMBL" id="CP072425">
    <property type="protein sequence ID" value="QTL34003.1"/>
    <property type="molecule type" value="Genomic_DNA"/>
</dbReference>
<reference evidence="1 2" key="1">
    <citation type="submission" date="2021-03" db="EMBL/GenBank/DDBJ databases">
        <title>Complete Genome of Pseudoalteromonas viridis Strain BBR56, a new biocontrol bacterial candidate.</title>
        <authorList>
            <person name="Handayani D.P."/>
            <person name="Isnansetyo A."/>
            <person name="Istiqomah I."/>
            <person name="Jumina J."/>
        </authorList>
    </citation>
    <scope>NUCLEOTIDE SEQUENCE [LARGE SCALE GENOMIC DNA]</scope>
    <source>
        <strain evidence="1 2">BBR56</strain>
    </source>
</reference>
<accession>A0ABX7UZE5</accession>